<evidence type="ECO:0000256" key="1">
    <source>
        <dbReference type="ARBA" id="ARBA00004994"/>
    </source>
</evidence>
<dbReference type="InterPro" id="IPR013328">
    <property type="entry name" value="6PGD_dom2"/>
</dbReference>
<dbReference type="OrthoDB" id="6530772at2"/>
<keyword evidence="5 10" id="KW-0566">Pantothenate biosynthesis</keyword>
<evidence type="ECO:0000256" key="7">
    <source>
        <dbReference type="ARBA" id="ARBA00023002"/>
    </source>
</evidence>
<keyword evidence="14" id="KW-1185">Reference proteome</keyword>
<evidence type="ECO:0000256" key="10">
    <source>
        <dbReference type="RuleBase" id="RU362068"/>
    </source>
</evidence>
<dbReference type="RefSeq" id="WP_099619909.1">
    <property type="nucleotide sequence ID" value="NZ_KZ319344.1"/>
</dbReference>
<dbReference type="Pfam" id="PF02558">
    <property type="entry name" value="ApbA"/>
    <property type="match status" value="1"/>
</dbReference>
<dbReference type="GO" id="GO:0050661">
    <property type="term" value="F:NADP binding"/>
    <property type="evidence" value="ECO:0007669"/>
    <property type="project" value="TreeGrafter"/>
</dbReference>
<dbReference type="UniPathway" id="UPA00028">
    <property type="reaction ID" value="UER00004"/>
</dbReference>
<dbReference type="AlphaFoldDB" id="A0A2G1VB05"/>
<reference evidence="13 14" key="1">
    <citation type="submission" date="2017-09" db="EMBL/GenBank/DDBJ databases">
        <title>The draft genome sequences of Marinobacter guineae M3B.</title>
        <authorList>
            <person name="Cao J."/>
        </authorList>
    </citation>
    <scope>NUCLEOTIDE SEQUENCE [LARGE SCALE GENOMIC DNA]</scope>
    <source>
        <strain evidence="13 14">M3B</strain>
    </source>
</reference>
<gene>
    <name evidence="13" type="ORF">CLH62_19780</name>
</gene>
<name>A0A2G1VB05_9GAMM</name>
<comment type="function">
    <text evidence="10">Catalyzes the NADPH-dependent reduction of ketopantoate into pantoic acid.</text>
</comment>
<dbReference type="Gene3D" id="3.40.50.720">
    <property type="entry name" value="NAD(P)-binding Rossmann-like Domain"/>
    <property type="match status" value="1"/>
</dbReference>
<dbReference type="PANTHER" id="PTHR43765:SF2">
    <property type="entry name" value="2-DEHYDROPANTOATE 2-REDUCTASE"/>
    <property type="match status" value="1"/>
</dbReference>
<evidence type="ECO:0000256" key="8">
    <source>
        <dbReference type="ARBA" id="ARBA00032024"/>
    </source>
</evidence>
<comment type="catalytic activity">
    <reaction evidence="9 10">
        <text>(R)-pantoate + NADP(+) = 2-dehydropantoate + NADPH + H(+)</text>
        <dbReference type="Rhea" id="RHEA:16233"/>
        <dbReference type="ChEBI" id="CHEBI:11561"/>
        <dbReference type="ChEBI" id="CHEBI:15378"/>
        <dbReference type="ChEBI" id="CHEBI:15980"/>
        <dbReference type="ChEBI" id="CHEBI:57783"/>
        <dbReference type="ChEBI" id="CHEBI:58349"/>
        <dbReference type="EC" id="1.1.1.169"/>
    </reaction>
</comment>
<dbReference type="GO" id="GO:0008677">
    <property type="term" value="F:2-dehydropantoate 2-reductase activity"/>
    <property type="evidence" value="ECO:0007669"/>
    <property type="project" value="UniProtKB-EC"/>
</dbReference>
<evidence type="ECO:0000256" key="9">
    <source>
        <dbReference type="ARBA" id="ARBA00048793"/>
    </source>
</evidence>
<evidence type="ECO:0000259" key="12">
    <source>
        <dbReference type="Pfam" id="PF08546"/>
    </source>
</evidence>
<evidence type="ECO:0000313" key="14">
    <source>
        <dbReference type="Proteomes" id="UP000229044"/>
    </source>
</evidence>
<dbReference type="EC" id="1.1.1.169" evidence="3 10"/>
<dbReference type="Gene3D" id="1.10.1040.10">
    <property type="entry name" value="N-(1-d-carboxylethyl)-l-norvaline Dehydrogenase, domain 2"/>
    <property type="match status" value="1"/>
</dbReference>
<dbReference type="GO" id="GO:0005737">
    <property type="term" value="C:cytoplasm"/>
    <property type="evidence" value="ECO:0007669"/>
    <property type="project" value="TreeGrafter"/>
</dbReference>
<dbReference type="InterPro" id="IPR008927">
    <property type="entry name" value="6-PGluconate_DH-like_C_sf"/>
</dbReference>
<evidence type="ECO:0000259" key="11">
    <source>
        <dbReference type="Pfam" id="PF02558"/>
    </source>
</evidence>
<dbReference type="EMBL" id="NTFI01000012">
    <property type="protein sequence ID" value="PHQ23709.1"/>
    <property type="molecule type" value="Genomic_DNA"/>
</dbReference>
<organism evidence="13 14">
    <name type="scientific">Marinobacter guineae</name>
    <dbReference type="NCBI Taxonomy" id="432303"/>
    <lineage>
        <taxon>Bacteria</taxon>
        <taxon>Pseudomonadati</taxon>
        <taxon>Pseudomonadota</taxon>
        <taxon>Gammaproteobacteria</taxon>
        <taxon>Pseudomonadales</taxon>
        <taxon>Marinobacteraceae</taxon>
        <taxon>Marinobacter</taxon>
    </lineage>
</organism>
<dbReference type="Pfam" id="PF08546">
    <property type="entry name" value="ApbA_C"/>
    <property type="match status" value="1"/>
</dbReference>
<feature type="domain" description="Ketopantoate reductase C-terminal" evidence="12">
    <location>
        <begin position="170"/>
        <end position="293"/>
    </location>
</feature>
<keyword evidence="6 10" id="KW-0521">NADP</keyword>
<dbReference type="InterPro" id="IPR003710">
    <property type="entry name" value="ApbA"/>
</dbReference>
<comment type="caution">
    <text evidence="13">The sequence shown here is derived from an EMBL/GenBank/DDBJ whole genome shotgun (WGS) entry which is preliminary data.</text>
</comment>
<dbReference type="InterPro" id="IPR013752">
    <property type="entry name" value="KPA_reductase"/>
</dbReference>
<accession>A0A2G1VB05</accession>
<dbReference type="SUPFAM" id="SSF51735">
    <property type="entry name" value="NAD(P)-binding Rossmann-fold domains"/>
    <property type="match status" value="1"/>
</dbReference>
<feature type="domain" description="Ketopantoate reductase N-terminal" evidence="11">
    <location>
        <begin position="2"/>
        <end position="143"/>
    </location>
</feature>
<evidence type="ECO:0000256" key="6">
    <source>
        <dbReference type="ARBA" id="ARBA00022857"/>
    </source>
</evidence>
<dbReference type="GO" id="GO:0015940">
    <property type="term" value="P:pantothenate biosynthetic process"/>
    <property type="evidence" value="ECO:0007669"/>
    <property type="project" value="UniProtKB-UniPathway"/>
</dbReference>
<dbReference type="InterPro" id="IPR036291">
    <property type="entry name" value="NAD(P)-bd_dom_sf"/>
</dbReference>
<protein>
    <recommendedName>
        <fullName evidence="4 10">2-dehydropantoate 2-reductase</fullName>
        <ecNumber evidence="3 10">1.1.1.169</ecNumber>
    </recommendedName>
    <alternativeName>
        <fullName evidence="8 10">Ketopantoate reductase</fullName>
    </alternativeName>
</protein>
<evidence type="ECO:0000256" key="2">
    <source>
        <dbReference type="ARBA" id="ARBA00007870"/>
    </source>
</evidence>
<comment type="similarity">
    <text evidence="2 10">Belongs to the ketopantoate reductase family.</text>
</comment>
<comment type="pathway">
    <text evidence="1 10">Cofactor biosynthesis; (R)-pantothenate biosynthesis; (R)-pantoate from 3-methyl-2-oxobutanoate: step 2/2.</text>
</comment>
<evidence type="ECO:0000313" key="13">
    <source>
        <dbReference type="EMBL" id="PHQ23709.1"/>
    </source>
</evidence>
<proteinExistence type="inferred from homology"/>
<evidence type="ECO:0000256" key="4">
    <source>
        <dbReference type="ARBA" id="ARBA00019465"/>
    </source>
</evidence>
<dbReference type="NCBIfam" id="TIGR00745">
    <property type="entry name" value="apbA_panE"/>
    <property type="match status" value="1"/>
</dbReference>
<keyword evidence="7 10" id="KW-0560">Oxidoreductase</keyword>
<evidence type="ECO:0000256" key="5">
    <source>
        <dbReference type="ARBA" id="ARBA00022655"/>
    </source>
</evidence>
<dbReference type="InterPro" id="IPR013332">
    <property type="entry name" value="KPR_N"/>
</dbReference>
<dbReference type="SUPFAM" id="SSF48179">
    <property type="entry name" value="6-phosphogluconate dehydrogenase C-terminal domain-like"/>
    <property type="match status" value="1"/>
</dbReference>
<dbReference type="FunFam" id="1.10.1040.10:FF:000017">
    <property type="entry name" value="2-dehydropantoate 2-reductase"/>
    <property type="match status" value="1"/>
</dbReference>
<dbReference type="Proteomes" id="UP000229044">
    <property type="component" value="Unassembled WGS sequence"/>
</dbReference>
<dbReference type="PANTHER" id="PTHR43765">
    <property type="entry name" value="2-DEHYDROPANTOATE 2-REDUCTASE-RELATED"/>
    <property type="match status" value="1"/>
</dbReference>
<sequence>MIGILGAGSLGRLWAALLPVGSVAFIARPGGSPEADISYRFRPINGRELIARIPWLRASDDPGVILVTTKAGDTVDAIAGVIDQFPGTTPIILFQNGLGSQQRVAARWPDRPILAASTTEGANRPEPDLLVHAGTGDTWIGPMTESAGSQLNTVVELLSASGLTIHPEQDILQRLWQKLVINAGINPYTALLDCPNGDILAFPLYRDTIDGLCHELSALMRASGQGEQTPEALRERIETVAHKTARNTSSMRADVLKGRTTEINFINGYLWKLGKDLGIRTPVNQMLTERVHQLWSR</sequence>
<dbReference type="InterPro" id="IPR050838">
    <property type="entry name" value="Ketopantoate_reductase"/>
</dbReference>
<evidence type="ECO:0000256" key="3">
    <source>
        <dbReference type="ARBA" id="ARBA00013014"/>
    </source>
</evidence>